<organism evidence="7 8">
    <name type="scientific">Oncorhynchus tshawytscha</name>
    <name type="common">Chinook salmon</name>
    <name type="synonym">Salmo tshawytscha</name>
    <dbReference type="NCBI Taxonomy" id="74940"/>
    <lineage>
        <taxon>Eukaryota</taxon>
        <taxon>Metazoa</taxon>
        <taxon>Chordata</taxon>
        <taxon>Craniata</taxon>
        <taxon>Vertebrata</taxon>
        <taxon>Euteleostomi</taxon>
        <taxon>Actinopterygii</taxon>
        <taxon>Neopterygii</taxon>
        <taxon>Teleostei</taxon>
        <taxon>Protacanthopterygii</taxon>
        <taxon>Salmoniformes</taxon>
        <taxon>Salmonidae</taxon>
        <taxon>Salmoninae</taxon>
        <taxon>Oncorhynchus</taxon>
    </lineage>
</organism>
<dbReference type="InterPro" id="IPR018503">
    <property type="entry name" value="Tetraspanin_CS"/>
</dbReference>
<evidence type="ECO:0000313" key="8">
    <source>
        <dbReference type="Proteomes" id="UP000694402"/>
    </source>
</evidence>
<evidence type="ECO:0000256" key="5">
    <source>
        <dbReference type="ARBA" id="ARBA00023136"/>
    </source>
</evidence>
<evidence type="ECO:0008006" key="9">
    <source>
        <dbReference type="Google" id="ProtNLM"/>
    </source>
</evidence>
<dbReference type="InterPro" id="IPR008952">
    <property type="entry name" value="Tetraspanin_EC2_sf"/>
</dbReference>
<accession>A0AAZ3PDZ3</accession>
<sequence>MLTFSFNRSYIITLSDSNSNITHPRASNNASFSILTKCHFLWWRCRKKMKRECNLMYYSVFGLKVMVPPLKARRNHRIPYLSDCHSFTMARGCLCCVKYMLFLFNLLFWLGGCGLLGVGVWLSVSQGSFATLSPSFPSISAANLIITLGAVIMVTGFLGCLGAIKENKCLLLSFFITLLVILLAELILLILFFVYTDNVSDNARQDLQEGLALYSTNNNAGLRNAWNTIQTEWHCCGVNGYTDWHTALQEKVVPDHCCQDIYQDCGRNATNQFWTRGCYEKVEEWLDDNKHLLGTIAMCVLVIQLLGMAFSMTLYQQIHRSGKKYEA</sequence>
<feature type="transmembrane region" description="Helical" evidence="6">
    <location>
        <begin position="99"/>
        <end position="124"/>
    </location>
</feature>
<comment type="subcellular location">
    <subcellularLocation>
        <location evidence="1">Membrane</location>
        <topology evidence="1">Multi-pass membrane protein</topology>
    </subcellularLocation>
</comment>
<comment type="similarity">
    <text evidence="2">Belongs to the tetraspanin (TM4SF) family.</text>
</comment>
<keyword evidence="3 6" id="KW-0812">Transmembrane</keyword>
<reference evidence="7" key="3">
    <citation type="submission" date="2025-09" db="UniProtKB">
        <authorList>
            <consortium name="Ensembl"/>
        </authorList>
    </citation>
    <scope>IDENTIFICATION</scope>
</reference>
<name>A0AAZ3PDZ3_ONCTS</name>
<feature type="transmembrane region" description="Helical" evidence="6">
    <location>
        <begin position="144"/>
        <end position="164"/>
    </location>
</feature>
<dbReference type="AlphaFoldDB" id="A0AAZ3PDZ3"/>
<dbReference type="Ensembl" id="ENSOTST00005139324.1">
    <property type="protein sequence ID" value="ENSOTSP00005114074.1"/>
    <property type="gene ID" value="ENSOTSG00005079218.1"/>
</dbReference>
<evidence type="ECO:0000256" key="6">
    <source>
        <dbReference type="SAM" id="Phobius"/>
    </source>
</evidence>
<keyword evidence="4 6" id="KW-1133">Transmembrane helix</keyword>
<dbReference type="Gene3D" id="1.10.1450.10">
    <property type="entry name" value="Tetraspanin"/>
    <property type="match status" value="1"/>
</dbReference>
<gene>
    <name evidence="7" type="primary">LOC112217016</name>
</gene>
<dbReference type="Proteomes" id="UP000694402">
    <property type="component" value="Unassembled WGS sequence"/>
</dbReference>
<keyword evidence="5 6" id="KW-0472">Membrane</keyword>
<dbReference type="GeneTree" id="ENSGT00940000158225"/>
<dbReference type="PANTHER" id="PTHR19282">
    <property type="entry name" value="TETRASPANIN"/>
    <property type="match status" value="1"/>
</dbReference>
<dbReference type="PRINTS" id="PR00259">
    <property type="entry name" value="TMFOUR"/>
</dbReference>
<evidence type="ECO:0000256" key="1">
    <source>
        <dbReference type="ARBA" id="ARBA00004141"/>
    </source>
</evidence>
<feature type="transmembrane region" description="Helical" evidence="6">
    <location>
        <begin position="292"/>
        <end position="315"/>
    </location>
</feature>
<evidence type="ECO:0000256" key="3">
    <source>
        <dbReference type="ARBA" id="ARBA00022692"/>
    </source>
</evidence>
<evidence type="ECO:0000256" key="4">
    <source>
        <dbReference type="ARBA" id="ARBA00022989"/>
    </source>
</evidence>
<dbReference type="GO" id="GO:0005886">
    <property type="term" value="C:plasma membrane"/>
    <property type="evidence" value="ECO:0007669"/>
    <property type="project" value="TreeGrafter"/>
</dbReference>
<evidence type="ECO:0000313" key="7">
    <source>
        <dbReference type="Ensembl" id="ENSOTSP00005114074.1"/>
    </source>
</evidence>
<feature type="transmembrane region" description="Helical" evidence="6">
    <location>
        <begin position="171"/>
        <end position="195"/>
    </location>
</feature>
<dbReference type="SUPFAM" id="SSF48652">
    <property type="entry name" value="Tetraspanin"/>
    <property type="match status" value="1"/>
</dbReference>
<proteinExistence type="inferred from homology"/>
<dbReference type="CDD" id="cd03165">
    <property type="entry name" value="NET-5_like_LEL"/>
    <property type="match status" value="1"/>
</dbReference>
<dbReference type="PROSITE" id="PS00421">
    <property type="entry name" value="TM4_1"/>
    <property type="match status" value="1"/>
</dbReference>
<keyword evidence="8" id="KW-1185">Reference proteome</keyword>
<dbReference type="PANTHER" id="PTHR19282:SF364">
    <property type="entry name" value="TETRASPANIN-9"/>
    <property type="match status" value="1"/>
</dbReference>
<dbReference type="Pfam" id="PF00335">
    <property type="entry name" value="Tetraspanin"/>
    <property type="match status" value="1"/>
</dbReference>
<protein>
    <recommendedName>
        <fullName evidence="9">Tetraspanin</fullName>
    </recommendedName>
</protein>
<dbReference type="InterPro" id="IPR018499">
    <property type="entry name" value="Tetraspanin/Peripherin"/>
</dbReference>
<reference evidence="8" key="1">
    <citation type="journal article" date="2018" name="PLoS ONE">
        <title>Chinook salmon (Oncorhynchus tshawytscha) genome and transcriptome.</title>
        <authorList>
            <person name="Christensen K.A."/>
            <person name="Leong J.S."/>
            <person name="Sakhrani D."/>
            <person name="Biagi C.A."/>
            <person name="Minkley D.R."/>
            <person name="Withler R.E."/>
            <person name="Rondeau E.B."/>
            <person name="Koop B.F."/>
            <person name="Devlin R.H."/>
        </authorList>
    </citation>
    <scope>NUCLEOTIDE SEQUENCE [LARGE SCALE GENOMIC DNA]</scope>
</reference>
<reference evidence="7" key="2">
    <citation type="submission" date="2025-08" db="UniProtKB">
        <authorList>
            <consortium name="Ensembl"/>
        </authorList>
    </citation>
    <scope>IDENTIFICATION</scope>
</reference>
<evidence type="ECO:0000256" key="2">
    <source>
        <dbReference type="ARBA" id="ARBA00006840"/>
    </source>
</evidence>